<dbReference type="Proteomes" id="UP001231189">
    <property type="component" value="Unassembled WGS sequence"/>
</dbReference>
<accession>A0AAD8SB57</accession>
<protein>
    <submittedName>
        <fullName evidence="2">Uncharacterized protein</fullName>
    </submittedName>
</protein>
<evidence type="ECO:0000313" key="3">
    <source>
        <dbReference type="Proteomes" id="UP001231189"/>
    </source>
</evidence>
<proteinExistence type="predicted"/>
<sequence>MVLGQPTRSSYQLKLSELAKKQLYEPETTALANPTLAKSAEIGARVKRKDKGIVISSSADTLPPAGEKAGDNLLFDKLKGPCITEVISSDEDTRPTAKRKIDFVDDGGTSSPIRLDIPLYVANDLSCAALDNVLSGDMAHDFEDFNTLNVDDYSALGLDDIDLSNSSSRTEGALVSNKGTSTQISMSSMNVSSIAEAVMKTFDSVLDTAFEGLDNSTIVDPHRCEVLKTIHSLLPARDDITRVAATRTALEKLICISSGMQEAQTTVGSKSQKRDGAIVVADQEQASLADILETTAAKLSSMEEQRVEKMTHLKALKVQMEEAENALHDIEEGIKELKSTQSSKQTEAKKLRDTLSEANARITQEIKALQQKISAMGDEVGPIIENVKQLRSS</sequence>
<keyword evidence="1" id="KW-0175">Coiled coil</keyword>
<evidence type="ECO:0000256" key="1">
    <source>
        <dbReference type="SAM" id="Coils"/>
    </source>
</evidence>
<gene>
    <name evidence="2" type="ORF">QYE76_065878</name>
</gene>
<evidence type="ECO:0000313" key="2">
    <source>
        <dbReference type="EMBL" id="KAK1648073.1"/>
    </source>
</evidence>
<keyword evidence="3" id="KW-1185">Reference proteome</keyword>
<organism evidence="2 3">
    <name type="scientific">Lolium multiflorum</name>
    <name type="common">Italian ryegrass</name>
    <name type="synonym">Lolium perenne subsp. multiflorum</name>
    <dbReference type="NCBI Taxonomy" id="4521"/>
    <lineage>
        <taxon>Eukaryota</taxon>
        <taxon>Viridiplantae</taxon>
        <taxon>Streptophyta</taxon>
        <taxon>Embryophyta</taxon>
        <taxon>Tracheophyta</taxon>
        <taxon>Spermatophyta</taxon>
        <taxon>Magnoliopsida</taxon>
        <taxon>Liliopsida</taxon>
        <taxon>Poales</taxon>
        <taxon>Poaceae</taxon>
        <taxon>BOP clade</taxon>
        <taxon>Pooideae</taxon>
        <taxon>Poodae</taxon>
        <taxon>Poeae</taxon>
        <taxon>Poeae Chloroplast Group 2 (Poeae type)</taxon>
        <taxon>Loliodinae</taxon>
        <taxon>Loliinae</taxon>
        <taxon>Lolium</taxon>
    </lineage>
</organism>
<reference evidence="2" key="1">
    <citation type="submission" date="2023-07" db="EMBL/GenBank/DDBJ databases">
        <title>A chromosome-level genome assembly of Lolium multiflorum.</title>
        <authorList>
            <person name="Chen Y."/>
            <person name="Copetti D."/>
            <person name="Kolliker R."/>
            <person name="Studer B."/>
        </authorList>
    </citation>
    <scope>NUCLEOTIDE SEQUENCE</scope>
    <source>
        <strain evidence="2">02402/16</strain>
        <tissue evidence="2">Leaf</tissue>
    </source>
</reference>
<comment type="caution">
    <text evidence="2">The sequence shown here is derived from an EMBL/GenBank/DDBJ whole genome shotgun (WGS) entry which is preliminary data.</text>
</comment>
<feature type="coiled-coil region" evidence="1">
    <location>
        <begin position="306"/>
        <end position="379"/>
    </location>
</feature>
<name>A0AAD8SB57_LOLMU</name>
<dbReference type="EMBL" id="JAUUTY010000004">
    <property type="protein sequence ID" value="KAK1648073.1"/>
    <property type="molecule type" value="Genomic_DNA"/>
</dbReference>
<dbReference type="AlphaFoldDB" id="A0AAD8SB57"/>